<dbReference type="GeneID" id="67454786"/>
<dbReference type="RefSeq" id="WP_177168155.1">
    <property type="nucleotide sequence ID" value="NZ_BPTT01000001.1"/>
</dbReference>
<name>A0AA37I2E2_XYLRU</name>
<proteinExistence type="predicted"/>
<dbReference type="EMBL" id="BPTT01000001">
    <property type="protein sequence ID" value="GJG33177.1"/>
    <property type="molecule type" value="Genomic_DNA"/>
</dbReference>
<sequence length="57" mass="6192">MSSIIVVDLICPKCGSPVVWCNGGDIIYDSSQFKATCPSCGYEDWASKFSIDKGKIK</sequence>
<dbReference type="Proteomes" id="UP000887097">
    <property type="component" value="Unassembled WGS sequence"/>
</dbReference>
<organism evidence="1 2">
    <name type="scientific">Xylanibacter ruminicola</name>
    <name type="common">Prevotella ruminicola</name>
    <dbReference type="NCBI Taxonomy" id="839"/>
    <lineage>
        <taxon>Bacteria</taxon>
        <taxon>Pseudomonadati</taxon>
        <taxon>Bacteroidota</taxon>
        <taxon>Bacteroidia</taxon>
        <taxon>Bacteroidales</taxon>
        <taxon>Prevotellaceae</taxon>
        <taxon>Xylanibacter</taxon>
    </lineage>
</organism>
<dbReference type="AlphaFoldDB" id="A0AA37I2E2"/>
<evidence type="ECO:0000313" key="2">
    <source>
        <dbReference type="Proteomes" id="UP000887097"/>
    </source>
</evidence>
<accession>A0AA37I2E2</accession>
<comment type="caution">
    <text evidence="1">The sequence shown here is derived from an EMBL/GenBank/DDBJ whole genome shotgun (WGS) entry which is preliminary data.</text>
</comment>
<gene>
    <name evidence="1" type="ORF">PRMUPPPA20_12860</name>
</gene>
<reference evidence="1" key="1">
    <citation type="submission" date="2021-08" db="EMBL/GenBank/DDBJ databases">
        <title>Prevotella lacticifex sp. nov., isolated from rumen of cow.</title>
        <authorList>
            <person name="Shinkai T."/>
            <person name="Ikeyama N."/>
            <person name="Kumagai M."/>
            <person name="Ohmori H."/>
            <person name="Sakamoto M."/>
            <person name="Ohkuma M."/>
            <person name="Mitsumori M."/>
        </authorList>
    </citation>
    <scope>NUCLEOTIDE SEQUENCE</scope>
    <source>
        <strain evidence="1">JCM 8259</strain>
    </source>
</reference>
<evidence type="ECO:0000313" key="1">
    <source>
        <dbReference type="EMBL" id="GJG33177.1"/>
    </source>
</evidence>
<protein>
    <submittedName>
        <fullName evidence="1">Uncharacterized protein</fullName>
    </submittedName>
</protein>